<dbReference type="Proteomes" id="UP000216300">
    <property type="component" value="Unassembled WGS sequence"/>
</dbReference>
<proteinExistence type="predicted"/>
<sequence length="113" mass="12558">MKIRKRVVAATMVAAAMLGSLQAPAHAVLTLYMDTNFRIGFRTASAPESIPAMGLGFDNVLSSYNNDTQWDGAWWHDTYYTGRCIQMPRRSNSASFALWDNDKMSSWTLGNGC</sequence>
<evidence type="ECO:0000313" key="2">
    <source>
        <dbReference type="EMBL" id="OYN87797.1"/>
    </source>
</evidence>
<feature type="chain" id="PRO_5036314428" evidence="1">
    <location>
        <begin position="26"/>
        <end position="113"/>
    </location>
</feature>
<protein>
    <submittedName>
        <fullName evidence="2">Uncharacterized protein</fullName>
    </submittedName>
</protein>
<organism evidence="2 5">
    <name type="scientific">Parenemella sanctibonifatiensis</name>
    <dbReference type="NCBI Taxonomy" id="2016505"/>
    <lineage>
        <taxon>Bacteria</taxon>
        <taxon>Bacillati</taxon>
        <taxon>Actinomycetota</taxon>
        <taxon>Actinomycetes</taxon>
        <taxon>Propionibacteriales</taxon>
        <taxon>Propionibacteriaceae</taxon>
        <taxon>Parenemella</taxon>
    </lineage>
</organism>
<evidence type="ECO:0000313" key="3">
    <source>
        <dbReference type="EMBL" id="OYN92104.1"/>
    </source>
</evidence>
<reference evidence="4 5" key="1">
    <citation type="submission" date="2017-07" db="EMBL/GenBank/DDBJ databases">
        <title>Draft whole genome sequences of clinical Proprionibacteriaceae strains.</title>
        <authorList>
            <person name="Bernier A.-M."/>
            <person name="Bernard K."/>
            <person name="Domingo M.-C."/>
        </authorList>
    </citation>
    <scope>NUCLEOTIDE SEQUENCE [LARGE SCALE GENOMIC DNA]</scope>
    <source>
        <strain evidence="3 4">NML 150081</strain>
        <strain evidence="2 5">NML 160184</strain>
    </source>
</reference>
<evidence type="ECO:0000256" key="1">
    <source>
        <dbReference type="SAM" id="SignalP"/>
    </source>
</evidence>
<keyword evidence="4" id="KW-1185">Reference proteome</keyword>
<evidence type="ECO:0000313" key="4">
    <source>
        <dbReference type="Proteomes" id="UP000216300"/>
    </source>
</evidence>
<evidence type="ECO:0000313" key="5">
    <source>
        <dbReference type="Proteomes" id="UP000216533"/>
    </source>
</evidence>
<feature type="signal peptide" evidence="1">
    <location>
        <begin position="1"/>
        <end position="25"/>
    </location>
</feature>
<gene>
    <name evidence="3" type="ORF">CGZ91_00880</name>
    <name evidence="2" type="ORF">CGZ92_05895</name>
</gene>
<dbReference type="EMBL" id="NMVJ01000001">
    <property type="protein sequence ID" value="OYN92104.1"/>
    <property type="molecule type" value="Genomic_DNA"/>
</dbReference>
<name>A0A255E8A1_9ACTN</name>
<accession>A0A255EKU0</accession>
<dbReference type="Proteomes" id="UP000216533">
    <property type="component" value="Unassembled WGS sequence"/>
</dbReference>
<accession>A0A255E8A1</accession>
<keyword evidence="1" id="KW-0732">Signal</keyword>
<dbReference type="AlphaFoldDB" id="A0A255E8A1"/>
<dbReference type="EMBL" id="NMVI01000015">
    <property type="protein sequence ID" value="OYN87797.1"/>
    <property type="molecule type" value="Genomic_DNA"/>
</dbReference>
<comment type="caution">
    <text evidence="2">The sequence shown here is derived from an EMBL/GenBank/DDBJ whole genome shotgun (WGS) entry which is preliminary data.</text>
</comment>